<gene>
    <name evidence="1" type="ORF">CASFOL_034538</name>
</gene>
<evidence type="ECO:0000313" key="1">
    <source>
        <dbReference type="EMBL" id="KAL3619626.1"/>
    </source>
</evidence>
<sequence length="237" mass="27488">MAPPPFRVLPDERDLYRSLNGRDVEPPLVIDVPAWIDGTGEFKRRVNRMIENARLQNWIEFRENAYPGLMLEFYTSLRISGSTLHCRIRGQDKVFTPRTITEIFGFDTSTESVIFSIGHPHKYDPLRFWDEIRVPGIGKIDGYPFTAVKDNELYFMYRLVTMCILGKGEPMRITIPELKFLHALKVGQNLRLWPLILTNLQRVAEVRKAKNSNLSHGTLITLLAKHVDWEPTLTKEH</sequence>
<keyword evidence="2" id="KW-1185">Reference proteome</keyword>
<comment type="caution">
    <text evidence="1">The sequence shown here is derived from an EMBL/GenBank/DDBJ whole genome shotgun (WGS) entry which is preliminary data.</text>
</comment>
<organism evidence="1 2">
    <name type="scientific">Castilleja foliolosa</name>
    <dbReference type="NCBI Taxonomy" id="1961234"/>
    <lineage>
        <taxon>Eukaryota</taxon>
        <taxon>Viridiplantae</taxon>
        <taxon>Streptophyta</taxon>
        <taxon>Embryophyta</taxon>
        <taxon>Tracheophyta</taxon>
        <taxon>Spermatophyta</taxon>
        <taxon>Magnoliopsida</taxon>
        <taxon>eudicotyledons</taxon>
        <taxon>Gunneridae</taxon>
        <taxon>Pentapetalae</taxon>
        <taxon>asterids</taxon>
        <taxon>lamiids</taxon>
        <taxon>Lamiales</taxon>
        <taxon>Orobanchaceae</taxon>
        <taxon>Pedicularideae</taxon>
        <taxon>Castillejinae</taxon>
        <taxon>Castilleja</taxon>
    </lineage>
</organism>
<name>A0ABD3BQ51_9LAMI</name>
<protein>
    <submittedName>
        <fullName evidence="1">Uncharacterized protein</fullName>
    </submittedName>
</protein>
<proteinExistence type="predicted"/>
<evidence type="ECO:0000313" key="2">
    <source>
        <dbReference type="Proteomes" id="UP001632038"/>
    </source>
</evidence>
<reference evidence="2" key="1">
    <citation type="journal article" date="2024" name="IScience">
        <title>Strigolactones Initiate the Formation of Haustorium-like Structures in Castilleja.</title>
        <authorList>
            <person name="Buerger M."/>
            <person name="Peterson D."/>
            <person name="Chory J."/>
        </authorList>
    </citation>
    <scope>NUCLEOTIDE SEQUENCE [LARGE SCALE GENOMIC DNA]</scope>
</reference>
<dbReference type="AlphaFoldDB" id="A0ABD3BQ51"/>
<dbReference type="Proteomes" id="UP001632038">
    <property type="component" value="Unassembled WGS sequence"/>
</dbReference>
<dbReference type="EMBL" id="JAVIJP010000066">
    <property type="protein sequence ID" value="KAL3619626.1"/>
    <property type="molecule type" value="Genomic_DNA"/>
</dbReference>
<accession>A0ABD3BQ51</accession>